<sequence length="327" mass="35935">MSLVFRFPPSLFGYLDAIPTHTVEGPAVSGTQPKYPVLLFSPGVRSTRYQSMTIVEELASHGYIVVGTDHPYTSSKVDFPDGRSVLYRPGPEYPTSAAQYEANVTGIDIRSEDARFVLDTLTEWNSGTGDADKLLRGKLDLERVGIFGHSYGGATTAETLAKDSRFKAGASLEGGFWGSVAHTGLKQPFLYMLTSDTADMIREQLEGKQAAEEGGIGQGTREKLFYEEYIPDLQSVFEKSSADRYYLTVKGFFHQSFADVALLSPMFAKEVSADQSVRIKRDYVRSFFDRYLLGKEAPLLDGPSPRYPEVESDPKLTATGAAAAPSR</sequence>
<dbReference type="SUPFAM" id="SSF53474">
    <property type="entry name" value="alpha/beta-Hydrolases"/>
    <property type="match status" value="1"/>
</dbReference>
<keyword evidence="1" id="KW-0378">Hydrolase</keyword>
<protein>
    <submittedName>
        <fullName evidence="5">Prolyl oligopeptidase family serine peptidase</fullName>
    </submittedName>
</protein>
<dbReference type="PANTHER" id="PTHR10272:SF0">
    <property type="entry name" value="PLATELET-ACTIVATING FACTOR ACETYLHYDROLASE"/>
    <property type="match status" value="1"/>
</dbReference>
<comment type="caution">
    <text evidence="5">The sequence shown here is derived from an EMBL/GenBank/DDBJ whole genome shotgun (WGS) entry which is preliminary data.</text>
</comment>
<feature type="region of interest" description="Disordered" evidence="4">
    <location>
        <begin position="297"/>
        <end position="327"/>
    </location>
</feature>
<proteinExistence type="predicted"/>
<dbReference type="EMBL" id="JAMDMM010000014">
    <property type="protein sequence ID" value="MCY9606680.1"/>
    <property type="molecule type" value="Genomic_DNA"/>
</dbReference>
<organism evidence="5 6">
    <name type="scientific">Paenibacillus thiaminolyticus</name>
    <name type="common">Bacillus thiaminolyticus</name>
    <dbReference type="NCBI Taxonomy" id="49283"/>
    <lineage>
        <taxon>Bacteria</taxon>
        <taxon>Bacillati</taxon>
        <taxon>Bacillota</taxon>
        <taxon>Bacilli</taxon>
        <taxon>Bacillales</taxon>
        <taxon>Paenibacillaceae</taxon>
        <taxon>Paenibacillus</taxon>
    </lineage>
</organism>
<keyword evidence="6" id="KW-1185">Reference proteome</keyword>
<evidence type="ECO:0000313" key="6">
    <source>
        <dbReference type="Proteomes" id="UP001209276"/>
    </source>
</evidence>
<evidence type="ECO:0000256" key="3">
    <source>
        <dbReference type="ARBA" id="ARBA00023098"/>
    </source>
</evidence>
<name>A0ABT4FRQ5_PANTH</name>
<evidence type="ECO:0000256" key="1">
    <source>
        <dbReference type="ARBA" id="ARBA00022801"/>
    </source>
</evidence>
<dbReference type="Proteomes" id="UP001209276">
    <property type="component" value="Unassembled WGS sequence"/>
</dbReference>
<dbReference type="Gene3D" id="3.40.50.1820">
    <property type="entry name" value="alpha/beta hydrolase"/>
    <property type="match status" value="1"/>
</dbReference>
<evidence type="ECO:0000256" key="4">
    <source>
        <dbReference type="SAM" id="MobiDB-lite"/>
    </source>
</evidence>
<gene>
    <name evidence="5" type="ORF">M5W83_05845</name>
</gene>
<accession>A0ABT4FRQ5</accession>
<dbReference type="PANTHER" id="PTHR10272">
    <property type="entry name" value="PLATELET-ACTIVATING FACTOR ACETYLHYDROLASE"/>
    <property type="match status" value="1"/>
</dbReference>
<dbReference type="Pfam" id="PF03403">
    <property type="entry name" value="PAF-AH_p_II"/>
    <property type="match status" value="1"/>
</dbReference>
<keyword evidence="3" id="KW-0443">Lipid metabolism</keyword>
<dbReference type="InterPro" id="IPR029058">
    <property type="entry name" value="AB_hydrolase_fold"/>
</dbReference>
<evidence type="ECO:0000313" key="5">
    <source>
        <dbReference type="EMBL" id="MCY9606680.1"/>
    </source>
</evidence>
<evidence type="ECO:0000256" key="2">
    <source>
        <dbReference type="ARBA" id="ARBA00022963"/>
    </source>
</evidence>
<keyword evidence="2" id="KW-0442">Lipid degradation</keyword>
<reference evidence="5 6" key="1">
    <citation type="submission" date="2022-05" db="EMBL/GenBank/DDBJ databases">
        <title>Genome Sequencing of Bee-Associated Microbes.</title>
        <authorList>
            <person name="Dunlap C."/>
        </authorList>
    </citation>
    <scope>NUCLEOTIDE SEQUENCE [LARGE SCALE GENOMIC DNA]</scope>
    <source>
        <strain evidence="5 6">NRRL B-14613</strain>
    </source>
</reference>